<feature type="domain" description="Cytochrome c" evidence="6">
    <location>
        <begin position="22"/>
        <end position="125"/>
    </location>
</feature>
<dbReference type="PANTHER" id="PTHR35889:SF3">
    <property type="entry name" value="F-BOX DOMAIN-CONTAINING PROTEIN"/>
    <property type="match status" value="1"/>
</dbReference>
<proteinExistence type="predicted"/>
<dbReference type="Pfam" id="PF07583">
    <property type="entry name" value="PSCyt2"/>
    <property type="match status" value="1"/>
</dbReference>
<evidence type="ECO:0000256" key="2">
    <source>
        <dbReference type="ARBA" id="ARBA00022723"/>
    </source>
</evidence>
<evidence type="ECO:0000256" key="1">
    <source>
        <dbReference type="ARBA" id="ARBA00022617"/>
    </source>
</evidence>
<gene>
    <name evidence="7" type="ORF">GCM10023213_19120</name>
</gene>
<reference evidence="8" key="1">
    <citation type="journal article" date="2019" name="Int. J. Syst. Evol. Microbiol.">
        <title>The Global Catalogue of Microorganisms (GCM) 10K type strain sequencing project: providing services to taxonomists for standard genome sequencing and annotation.</title>
        <authorList>
            <consortium name="The Broad Institute Genomics Platform"/>
            <consortium name="The Broad Institute Genome Sequencing Center for Infectious Disease"/>
            <person name="Wu L."/>
            <person name="Ma J."/>
        </authorList>
    </citation>
    <scope>NUCLEOTIDE SEQUENCE [LARGE SCALE GENOMIC DNA]</scope>
    <source>
        <strain evidence="8">JCM 18053</strain>
    </source>
</reference>
<dbReference type="InterPro" id="IPR022655">
    <property type="entry name" value="DUF1553"/>
</dbReference>
<evidence type="ECO:0000259" key="6">
    <source>
        <dbReference type="PROSITE" id="PS51007"/>
    </source>
</evidence>
<evidence type="ECO:0000256" key="4">
    <source>
        <dbReference type="PROSITE-ProRule" id="PRU00433"/>
    </source>
</evidence>
<keyword evidence="8" id="KW-1185">Reference proteome</keyword>
<organism evidence="7 8">
    <name type="scientific">Prosthecobacter algae</name>
    <dbReference type="NCBI Taxonomy" id="1144682"/>
    <lineage>
        <taxon>Bacteria</taxon>
        <taxon>Pseudomonadati</taxon>
        <taxon>Verrucomicrobiota</taxon>
        <taxon>Verrucomicrobiia</taxon>
        <taxon>Verrucomicrobiales</taxon>
        <taxon>Verrucomicrobiaceae</taxon>
        <taxon>Prosthecobacter</taxon>
    </lineage>
</organism>
<name>A0ABP9P4L2_9BACT</name>
<keyword evidence="1 4" id="KW-0349">Heme</keyword>
<accession>A0ABP9P4L2</accession>
<keyword evidence="5" id="KW-0732">Signal</keyword>
<keyword evidence="3 4" id="KW-0408">Iron</keyword>
<dbReference type="PANTHER" id="PTHR35889">
    <property type="entry name" value="CYCLOINULO-OLIGOSACCHARIDE FRUCTANOTRANSFERASE-RELATED"/>
    <property type="match status" value="1"/>
</dbReference>
<dbReference type="Pfam" id="PF07635">
    <property type="entry name" value="PSCyt1"/>
    <property type="match status" value="1"/>
</dbReference>
<protein>
    <submittedName>
        <fullName evidence="7">PSD1 and planctomycete cytochrome C domain-containing protein</fullName>
    </submittedName>
</protein>
<keyword evidence="2 4" id="KW-0479">Metal-binding</keyword>
<evidence type="ECO:0000256" key="5">
    <source>
        <dbReference type="SAM" id="SignalP"/>
    </source>
</evidence>
<evidence type="ECO:0000256" key="3">
    <source>
        <dbReference type="ARBA" id="ARBA00023004"/>
    </source>
</evidence>
<evidence type="ECO:0000313" key="7">
    <source>
        <dbReference type="EMBL" id="GAA5139075.1"/>
    </source>
</evidence>
<dbReference type="EMBL" id="BAABIA010000003">
    <property type="protein sequence ID" value="GAA5139075.1"/>
    <property type="molecule type" value="Genomic_DNA"/>
</dbReference>
<dbReference type="InterPro" id="IPR011429">
    <property type="entry name" value="Cyt_c_Planctomycete-type"/>
</dbReference>
<dbReference type="InterPro" id="IPR011444">
    <property type="entry name" value="DUF1549"/>
</dbReference>
<sequence>MHRFTAMTFRLALLPLLIASSLHAEEVEALFVRRVWPLFQEKCLACHGQDEAKIKGGLDMRTLASTLKGGDSEATSLVVEKPESSPLYLAATRTHEEWEAMPPKEKDALTEAQLGWLKSWITEGAPWPEEAERQKIAQAHAQAWEAEDGLIIKTTGALSPDWANRRYPPAALWGYQPVKKTTLPATAPHPIDALLSLHLPNGVKPAPAADPRTFIRRATFDLTGLPPTPEEVHAFELAMKTTTDVEATYTQLIDRLLDSPHYGERMARHWLDVARYADSSGFANDYERGNAWRYRDYVVRSFNADKPYDQFIKEQIAGDEMAANTAQAGKSASLTSEGLIATGFLRMGPWELTGMEVAKVARQRFLDDVTNSVGETFLAHSLQCARCHDHKFDPVPTHDYYAMQACFSTTQLAERAAPFLPEENTTGFEELKYLEMRYAEHLNVLRKLDNQMLVNAEKWYAEKKLDRQAWDQAVAAARATLQNGGAKKGPGQGGKGKARNFVGVYDLARNSLQKQSLPEGQYPPKLVGFQPVDFGNERVARKGLERLKWEMERYEPYAFSVYNGRTPTMTSVNQPLRVPQDRLTAGDLEQTAILGGGDPFSPTTPVQPGVLTALFETAQVQAQITAELEGRRSALAAWIARADNPLTTRTIVNRLWLWHFGQALAGNPNNFGSTGKKPTHPELLDWLAATLVDKGWSIKEMHRLIMSSAAYRRSAHAIPNPADRSVHAPLDTAPFTREELEAAYAVFKPRRLTAEELRDTMLKVTGELNPALGGIPNRPEIHREVAMQPRQVMGTFAAAWVPNPLPSQRHRRSLYALKIRGVRDPFMEVFNEPGPDFSCEAREVSTVTPQVFSLFNGQASYDRALALAHRALKDQPADALERVFALAYGRAPTTEEKTACTTHWQAMEVKQQALTFSSQPPPLEITREAVEENTGEKFSFQEKLPAYADFIPDLQPGAADARTRALADVCLVLMNSNEFAYVY</sequence>
<dbReference type="Pfam" id="PF07587">
    <property type="entry name" value="PSD1"/>
    <property type="match status" value="1"/>
</dbReference>
<dbReference type="InterPro" id="IPR009056">
    <property type="entry name" value="Cyt_c-like_dom"/>
</dbReference>
<evidence type="ECO:0000313" key="8">
    <source>
        <dbReference type="Proteomes" id="UP001499852"/>
    </source>
</evidence>
<dbReference type="InterPro" id="IPR036909">
    <property type="entry name" value="Cyt_c-like_dom_sf"/>
</dbReference>
<dbReference type="PROSITE" id="PS51007">
    <property type="entry name" value="CYTC"/>
    <property type="match status" value="1"/>
</dbReference>
<dbReference type="SUPFAM" id="SSF46626">
    <property type="entry name" value="Cytochrome c"/>
    <property type="match status" value="1"/>
</dbReference>
<feature type="signal peptide" evidence="5">
    <location>
        <begin position="1"/>
        <end position="24"/>
    </location>
</feature>
<comment type="caution">
    <text evidence="7">The sequence shown here is derived from an EMBL/GenBank/DDBJ whole genome shotgun (WGS) entry which is preliminary data.</text>
</comment>
<feature type="chain" id="PRO_5047477856" evidence="5">
    <location>
        <begin position="25"/>
        <end position="983"/>
    </location>
</feature>
<dbReference type="Proteomes" id="UP001499852">
    <property type="component" value="Unassembled WGS sequence"/>
</dbReference>